<dbReference type="InterPro" id="IPR007730">
    <property type="entry name" value="SPOR-like_dom"/>
</dbReference>
<keyword evidence="1" id="KW-0472">Membrane</keyword>
<accession>A0ABU6HDS5</accession>
<comment type="caution">
    <text evidence="3">The sequence shown here is derived from an EMBL/GenBank/DDBJ whole genome shotgun (WGS) entry which is preliminary data.</text>
</comment>
<proteinExistence type="predicted"/>
<dbReference type="Pfam" id="PF05036">
    <property type="entry name" value="SPOR"/>
    <property type="match status" value="1"/>
</dbReference>
<feature type="transmembrane region" description="Helical" evidence="1">
    <location>
        <begin position="20"/>
        <end position="39"/>
    </location>
</feature>
<evidence type="ECO:0000313" key="4">
    <source>
        <dbReference type="Proteomes" id="UP001348149"/>
    </source>
</evidence>
<dbReference type="PROSITE" id="PS51724">
    <property type="entry name" value="SPOR"/>
    <property type="match status" value="1"/>
</dbReference>
<dbReference type="InterPro" id="IPR036680">
    <property type="entry name" value="SPOR-like_sf"/>
</dbReference>
<name>A0ABU6HDS5_9RHOB</name>
<gene>
    <name evidence="3" type="ORF">VK792_04885</name>
</gene>
<evidence type="ECO:0000259" key="2">
    <source>
        <dbReference type="PROSITE" id="PS51724"/>
    </source>
</evidence>
<evidence type="ECO:0000313" key="3">
    <source>
        <dbReference type="EMBL" id="MEC3860610.1"/>
    </source>
</evidence>
<protein>
    <submittedName>
        <fullName evidence="3">SPOR domain-containing protein</fullName>
    </submittedName>
</protein>
<feature type="domain" description="SPOR" evidence="2">
    <location>
        <begin position="223"/>
        <end position="308"/>
    </location>
</feature>
<dbReference type="EMBL" id="JAYLLH010000004">
    <property type="protein sequence ID" value="MEC3860610.1"/>
    <property type="molecule type" value="Genomic_DNA"/>
</dbReference>
<dbReference type="Proteomes" id="UP001348149">
    <property type="component" value="Unassembled WGS sequence"/>
</dbReference>
<keyword evidence="1" id="KW-0812">Transmembrane</keyword>
<dbReference type="Gene3D" id="3.30.70.1070">
    <property type="entry name" value="Sporulation related repeat"/>
    <property type="match status" value="1"/>
</dbReference>
<organism evidence="3 4">
    <name type="scientific">Mesobacterium hydrothermale</name>
    <dbReference type="NCBI Taxonomy" id="3111907"/>
    <lineage>
        <taxon>Bacteria</taxon>
        <taxon>Pseudomonadati</taxon>
        <taxon>Pseudomonadota</taxon>
        <taxon>Alphaproteobacteria</taxon>
        <taxon>Rhodobacterales</taxon>
        <taxon>Roseobacteraceae</taxon>
        <taxon>Mesobacterium</taxon>
    </lineage>
</organism>
<evidence type="ECO:0000256" key="1">
    <source>
        <dbReference type="SAM" id="Phobius"/>
    </source>
</evidence>
<sequence length="308" mass="31865">MANYQEAAPKGAPNVATMANWAGAVVSLALIIGVGVWGYRLLARDVSGIPVVRAAEGPMRDTPKNPGGRPAEHQGLAVNAVAGHGTAAPPADTLLLAPKPLDLTDEDQPLATISAPAPLKPRDAVQQDLTLAAADPSDDPVQALANSLAAGASPLAALPDADEDAPDVKLSVGEIEDTAAPAFAGGVARSLRPMVRPKTLNTQVASLAPALPEPKSIDVDPASIPAGTALAQLGAYDSVETAQKEWDRFNARFSDFLDGKQRVIQKASSGGRTFYRLRAMGFDEIGDARRFCSALVAGNAECIPVTTR</sequence>
<keyword evidence="4" id="KW-1185">Reference proteome</keyword>
<reference evidence="3 4" key="1">
    <citation type="submission" date="2024-01" db="EMBL/GenBank/DDBJ databases">
        <title>Mesobacterium rodlantinim sp. nov., isolated from shallow sea hydrothermal systems off Kueishantao Island.</title>
        <authorList>
            <person name="Su Z."/>
            <person name="Tang K."/>
        </authorList>
    </citation>
    <scope>NUCLEOTIDE SEQUENCE [LARGE SCALE GENOMIC DNA]</scope>
    <source>
        <strain evidence="3 4">TK19101</strain>
    </source>
</reference>
<keyword evidence="1" id="KW-1133">Transmembrane helix</keyword>
<dbReference type="RefSeq" id="WP_326296232.1">
    <property type="nucleotide sequence ID" value="NZ_JAYLLH010000004.1"/>
</dbReference>